<evidence type="ECO:0000256" key="2">
    <source>
        <dbReference type="PIRSR" id="PIRSR000137-1"/>
    </source>
</evidence>
<dbReference type="GO" id="GO:0050660">
    <property type="term" value="F:flavin adenine dinucleotide binding"/>
    <property type="evidence" value="ECO:0007669"/>
    <property type="project" value="InterPro"/>
</dbReference>
<evidence type="ECO:0000259" key="5">
    <source>
        <dbReference type="PROSITE" id="PS00623"/>
    </source>
</evidence>
<feature type="binding site" evidence="3">
    <location>
        <position position="464"/>
    </location>
    <ligand>
        <name>FAD</name>
        <dbReference type="ChEBI" id="CHEBI:57692"/>
    </ligand>
</feature>
<accession>A0AAN7VII4</accession>
<evidence type="ECO:0000313" key="6">
    <source>
        <dbReference type="EMBL" id="KAK5644074.1"/>
    </source>
</evidence>
<feature type="active site" description="Proton acceptor" evidence="2">
    <location>
        <position position="474"/>
    </location>
</feature>
<evidence type="ECO:0000313" key="7">
    <source>
        <dbReference type="Proteomes" id="UP001329430"/>
    </source>
</evidence>
<feature type="binding site" evidence="3">
    <location>
        <position position="174"/>
    </location>
    <ligand>
        <name>FAD</name>
        <dbReference type="ChEBI" id="CHEBI:57692"/>
    </ligand>
</feature>
<organism evidence="6 7">
    <name type="scientific">Pyrocoelia pectoralis</name>
    <dbReference type="NCBI Taxonomy" id="417401"/>
    <lineage>
        <taxon>Eukaryota</taxon>
        <taxon>Metazoa</taxon>
        <taxon>Ecdysozoa</taxon>
        <taxon>Arthropoda</taxon>
        <taxon>Hexapoda</taxon>
        <taxon>Insecta</taxon>
        <taxon>Pterygota</taxon>
        <taxon>Neoptera</taxon>
        <taxon>Endopterygota</taxon>
        <taxon>Coleoptera</taxon>
        <taxon>Polyphaga</taxon>
        <taxon>Elateriformia</taxon>
        <taxon>Elateroidea</taxon>
        <taxon>Lampyridae</taxon>
        <taxon>Lampyrinae</taxon>
        <taxon>Pyrocoelia</taxon>
    </lineage>
</organism>
<name>A0AAN7VII4_9COLE</name>
<evidence type="ECO:0000256" key="1">
    <source>
        <dbReference type="ARBA" id="ARBA00010790"/>
    </source>
</evidence>
<dbReference type="InterPro" id="IPR007867">
    <property type="entry name" value="GMC_OxRtase_C"/>
</dbReference>
<dbReference type="InterPro" id="IPR000172">
    <property type="entry name" value="GMC_OxRdtase_N"/>
</dbReference>
<dbReference type="PANTHER" id="PTHR11552:SF158">
    <property type="entry name" value="GH23626P-RELATED"/>
    <property type="match status" value="1"/>
</dbReference>
<keyword evidence="3 4" id="KW-0274">FAD</keyword>
<comment type="caution">
    <text evidence="6">The sequence shown here is derived from an EMBL/GenBank/DDBJ whole genome shotgun (WGS) entry which is preliminary data.</text>
</comment>
<reference evidence="6 7" key="1">
    <citation type="journal article" date="2024" name="Insects">
        <title>An Improved Chromosome-Level Genome Assembly of the Firefly Pyrocoelia pectoralis.</title>
        <authorList>
            <person name="Fu X."/>
            <person name="Meyer-Rochow V.B."/>
            <person name="Ballantyne L."/>
            <person name="Zhu X."/>
        </authorList>
    </citation>
    <scope>NUCLEOTIDE SEQUENCE [LARGE SCALE GENOMIC DNA]</scope>
    <source>
        <strain evidence="6">XCY_ONT2</strain>
    </source>
</reference>
<protein>
    <recommendedName>
        <fullName evidence="5">Glucose-methanol-choline oxidoreductase N-terminal domain-containing protein</fullName>
    </recommendedName>
</protein>
<dbReference type="PIRSF" id="PIRSF000137">
    <property type="entry name" value="Alcohol_oxidase"/>
    <property type="match status" value="1"/>
</dbReference>
<dbReference type="InterPro" id="IPR012132">
    <property type="entry name" value="GMC_OxRdtase"/>
</dbReference>
<dbReference type="SUPFAM" id="SSF51905">
    <property type="entry name" value="FAD/NAD(P)-binding domain"/>
    <property type="match status" value="1"/>
</dbReference>
<dbReference type="InterPro" id="IPR036188">
    <property type="entry name" value="FAD/NAD-bd_sf"/>
</dbReference>
<dbReference type="Proteomes" id="UP001329430">
    <property type="component" value="Chromosome 5"/>
</dbReference>
<dbReference type="AlphaFoldDB" id="A0AAN7VII4"/>
<dbReference type="Pfam" id="PF05199">
    <property type="entry name" value="GMC_oxred_C"/>
    <property type="match status" value="1"/>
</dbReference>
<keyword evidence="4" id="KW-0285">Flavoprotein</keyword>
<dbReference type="PROSITE" id="PS00623">
    <property type="entry name" value="GMC_OXRED_1"/>
    <property type="match status" value="1"/>
</dbReference>
<gene>
    <name evidence="6" type="ORF">RI129_007919</name>
</gene>
<dbReference type="Pfam" id="PF00732">
    <property type="entry name" value="GMC_oxred_N"/>
    <property type="match status" value="1"/>
</dbReference>
<dbReference type="EMBL" id="JAVRBK010000005">
    <property type="protein sequence ID" value="KAK5644074.1"/>
    <property type="molecule type" value="Genomic_DNA"/>
</dbReference>
<comment type="cofactor">
    <cofactor evidence="3">
        <name>FAD</name>
        <dbReference type="ChEBI" id="CHEBI:57692"/>
    </cofactor>
</comment>
<feature type="domain" description="Glucose-methanol-choline oxidoreductase N-terminal" evidence="5">
    <location>
        <begin position="36"/>
        <end position="59"/>
    </location>
</feature>
<keyword evidence="7" id="KW-1185">Reference proteome</keyword>
<feature type="active site" description="Proton donor" evidence="2">
    <location>
        <position position="430"/>
    </location>
</feature>
<dbReference type="GO" id="GO:0016614">
    <property type="term" value="F:oxidoreductase activity, acting on CH-OH group of donors"/>
    <property type="evidence" value="ECO:0007669"/>
    <property type="project" value="InterPro"/>
</dbReference>
<dbReference type="Gene3D" id="3.30.560.10">
    <property type="entry name" value="Glucose Oxidase, domain 3"/>
    <property type="match status" value="1"/>
</dbReference>
<feature type="binding site" evidence="3">
    <location>
        <position position="428"/>
    </location>
    <ligand>
        <name>substrate</name>
    </ligand>
</feature>
<evidence type="ECO:0000256" key="4">
    <source>
        <dbReference type="RuleBase" id="RU003968"/>
    </source>
</evidence>
<comment type="similarity">
    <text evidence="1 4">Belongs to the GMC oxidoreductase family.</text>
</comment>
<evidence type="ECO:0000256" key="3">
    <source>
        <dbReference type="PIRSR" id="PIRSR000137-2"/>
    </source>
</evidence>
<dbReference type="Gene3D" id="3.50.50.60">
    <property type="entry name" value="FAD/NAD(P)-binding domain"/>
    <property type="match status" value="1"/>
</dbReference>
<sequence length="493" mass="55360">MSQYARKLEYNWNYRSVPQKNACLHNPNQECNYFRGKGLGGSTIINALIYARGNEMDYNKWNASGIQGWAFKDVLPFFQKLENYRIVGDVGYHGNNGPMFVDHTRHQDLKTLQFLNANKELGRCVGDYNGKNQLCAGQLQYNIINGRRCSTGRAYLRPIWNSRSNLYVSSYSHVTKVLINSITKHAYGVIFAKDNKYFVARSRNEIILSAGIIGSAQLLMLSGVGPKNHLAGLGIPVIHDLPVGKSFGDHVAYSWLYFKTNHSEEEQGLDDMIRDYLNGEGELTKATLTAVVFVQTNFSTIKGYPDIEILFNRYISITNLDFPTNDSSSLFSLSVALLHPNSQGNLKLRSSDPFDYPLINPNFFSDLGNIDMAKLYNGIQLALQLTETDSLKKLGAQLIPVHVPDCQKYEYLSKSYWYCHIRHLSREYLHPYGTCKMGPSPSMGAVVDSKLRVHGIRNLMVADGSVIPSSVSGHTSAMCMMIGERAADMIRRG</sequence>
<dbReference type="SUPFAM" id="SSF54373">
    <property type="entry name" value="FAD-linked reductases, C-terminal domain"/>
    <property type="match status" value="1"/>
</dbReference>
<dbReference type="PANTHER" id="PTHR11552">
    <property type="entry name" value="GLUCOSE-METHANOL-CHOLINE GMC OXIDOREDUCTASE"/>
    <property type="match status" value="1"/>
</dbReference>
<proteinExistence type="inferred from homology"/>